<accession>A0AAV9ASD9</accession>
<evidence type="ECO:0000313" key="3">
    <source>
        <dbReference type="Proteomes" id="UP001179952"/>
    </source>
</evidence>
<dbReference type="AlphaFoldDB" id="A0AAV9ASD9"/>
<reference evidence="2" key="2">
    <citation type="submission" date="2023-06" db="EMBL/GenBank/DDBJ databases">
        <authorList>
            <person name="Ma L."/>
            <person name="Liu K.-W."/>
            <person name="Li Z."/>
            <person name="Hsiao Y.-Y."/>
            <person name="Qi Y."/>
            <person name="Fu T."/>
            <person name="Tang G."/>
            <person name="Zhang D."/>
            <person name="Sun W.-H."/>
            <person name="Liu D.-K."/>
            <person name="Li Y."/>
            <person name="Chen G.-Z."/>
            <person name="Liu X.-D."/>
            <person name="Liao X.-Y."/>
            <person name="Jiang Y.-T."/>
            <person name="Yu X."/>
            <person name="Hao Y."/>
            <person name="Huang J."/>
            <person name="Zhao X.-W."/>
            <person name="Ke S."/>
            <person name="Chen Y.-Y."/>
            <person name="Wu W.-L."/>
            <person name="Hsu J.-L."/>
            <person name="Lin Y.-F."/>
            <person name="Huang M.-D."/>
            <person name="Li C.-Y."/>
            <person name="Huang L."/>
            <person name="Wang Z.-W."/>
            <person name="Zhao X."/>
            <person name="Zhong W.-Y."/>
            <person name="Peng D.-H."/>
            <person name="Ahmad S."/>
            <person name="Lan S."/>
            <person name="Zhang J.-S."/>
            <person name="Tsai W.-C."/>
            <person name="Van De Peer Y."/>
            <person name="Liu Z.-J."/>
        </authorList>
    </citation>
    <scope>NUCLEOTIDE SEQUENCE</scope>
    <source>
        <strain evidence="2">SCP</strain>
        <tissue evidence="2">Leaves</tissue>
    </source>
</reference>
<evidence type="ECO:0000256" key="1">
    <source>
        <dbReference type="SAM" id="MobiDB-lite"/>
    </source>
</evidence>
<name>A0AAV9ASD9_ACOGR</name>
<proteinExistence type="predicted"/>
<comment type="caution">
    <text evidence="2">The sequence shown here is derived from an EMBL/GenBank/DDBJ whole genome shotgun (WGS) entry which is preliminary data.</text>
</comment>
<organism evidence="2 3">
    <name type="scientific">Acorus gramineus</name>
    <name type="common">Dwarf sweet flag</name>
    <dbReference type="NCBI Taxonomy" id="55184"/>
    <lineage>
        <taxon>Eukaryota</taxon>
        <taxon>Viridiplantae</taxon>
        <taxon>Streptophyta</taxon>
        <taxon>Embryophyta</taxon>
        <taxon>Tracheophyta</taxon>
        <taxon>Spermatophyta</taxon>
        <taxon>Magnoliopsida</taxon>
        <taxon>Liliopsida</taxon>
        <taxon>Acoraceae</taxon>
        <taxon>Acorus</taxon>
    </lineage>
</organism>
<feature type="compositionally biased region" description="Basic and acidic residues" evidence="1">
    <location>
        <begin position="36"/>
        <end position="59"/>
    </location>
</feature>
<protein>
    <submittedName>
        <fullName evidence="2">Uncharacterized protein</fullName>
    </submittedName>
</protein>
<keyword evidence="3" id="KW-1185">Reference proteome</keyword>
<reference evidence="2" key="1">
    <citation type="journal article" date="2023" name="Nat. Commun.">
        <title>Diploid and tetraploid genomes of Acorus and the evolution of monocots.</title>
        <authorList>
            <person name="Ma L."/>
            <person name="Liu K.W."/>
            <person name="Li Z."/>
            <person name="Hsiao Y.Y."/>
            <person name="Qi Y."/>
            <person name="Fu T."/>
            <person name="Tang G.D."/>
            <person name="Zhang D."/>
            <person name="Sun W.H."/>
            <person name="Liu D.K."/>
            <person name="Li Y."/>
            <person name="Chen G.Z."/>
            <person name="Liu X.D."/>
            <person name="Liao X.Y."/>
            <person name="Jiang Y.T."/>
            <person name="Yu X."/>
            <person name="Hao Y."/>
            <person name="Huang J."/>
            <person name="Zhao X.W."/>
            <person name="Ke S."/>
            <person name="Chen Y.Y."/>
            <person name="Wu W.L."/>
            <person name="Hsu J.L."/>
            <person name="Lin Y.F."/>
            <person name="Huang M.D."/>
            <person name="Li C.Y."/>
            <person name="Huang L."/>
            <person name="Wang Z.W."/>
            <person name="Zhao X."/>
            <person name="Zhong W.Y."/>
            <person name="Peng D.H."/>
            <person name="Ahmad S."/>
            <person name="Lan S."/>
            <person name="Zhang J.S."/>
            <person name="Tsai W.C."/>
            <person name="Van de Peer Y."/>
            <person name="Liu Z.J."/>
        </authorList>
    </citation>
    <scope>NUCLEOTIDE SEQUENCE</scope>
    <source>
        <strain evidence="2">SCP</strain>
    </source>
</reference>
<dbReference type="EMBL" id="JAUJYN010000007">
    <property type="protein sequence ID" value="KAK1267180.1"/>
    <property type="molecule type" value="Genomic_DNA"/>
</dbReference>
<evidence type="ECO:0000313" key="2">
    <source>
        <dbReference type="EMBL" id="KAK1267180.1"/>
    </source>
</evidence>
<sequence length="59" mass="6769">MDGPQHLISSDHAPTADPVHFRPNFLKKKTNADGGPTEHQKSLERNNRLKRERIIHSDE</sequence>
<gene>
    <name evidence="2" type="ORF">QJS04_geneDACA000616</name>
</gene>
<dbReference type="Proteomes" id="UP001179952">
    <property type="component" value="Unassembled WGS sequence"/>
</dbReference>
<feature type="region of interest" description="Disordered" evidence="1">
    <location>
        <begin position="1"/>
        <end position="59"/>
    </location>
</feature>